<evidence type="ECO:0000256" key="1">
    <source>
        <dbReference type="ARBA" id="ARBA00004123"/>
    </source>
</evidence>
<dbReference type="OrthoDB" id="3733606at2759"/>
<feature type="compositionally biased region" description="Basic and acidic residues" evidence="3">
    <location>
        <begin position="92"/>
        <end position="109"/>
    </location>
</feature>
<keyword evidence="2" id="KW-0539">Nucleus</keyword>
<dbReference type="AlphaFoldDB" id="A0A6A6A662"/>
<feature type="compositionally biased region" description="Polar residues" evidence="3">
    <location>
        <begin position="110"/>
        <end position="132"/>
    </location>
</feature>
<evidence type="ECO:0000313" key="6">
    <source>
        <dbReference type="Proteomes" id="UP000799771"/>
    </source>
</evidence>
<dbReference type="Proteomes" id="UP000799771">
    <property type="component" value="Unassembled WGS sequence"/>
</dbReference>
<dbReference type="RefSeq" id="XP_033520799.1">
    <property type="nucleotide sequence ID" value="XM_033671706.1"/>
</dbReference>
<feature type="domain" description="Zn(2)-C6 fungal-type" evidence="4">
    <location>
        <begin position="22"/>
        <end position="50"/>
    </location>
</feature>
<evidence type="ECO:0000259" key="4">
    <source>
        <dbReference type="PROSITE" id="PS50048"/>
    </source>
</evidence>
<protein>
    <recommendedName>
        <fullName evidence="4">Zn(2)-C6 fungal-type domain-containing protein</fullName>
    </recommendedName>
</protein>
<dbReference type="GO" id="GO:0000981">
    <property type="term" value="F:DNA-binding transcription factor activity, RNA polymerase II-specific"/>
    <property type="evidence" value="ECO:0007669"/>
    <property type="project" value="InterPro"/>
</dbReference>
<dbReference type="InterPro" id="IPR001138">
    <property type="entry name" value="Zn2Cys6_DnaBD"/>
</dbReference>
<feature type="region of interest" description="Disordered" evidence="3">
    <location>
        <begin position="82"/>
        <end position="138"/>
    </location>
</feature>
<dbReference type="SUPFAM" id="SSF57701">
    <property type="entry name" value="Zn2/Cys6 DNA-binding domain"/>
    <property type="match status" value="1"/>
</dbReference>
<dbReference type="PROSITE" id="PS00463">
    <property type="entry name" value="ZN2_CY6_FUNGAL_1"/>
    <property type="match status" value="1"/>
</dbReference>
<dbReference type="GeneID" id="54412138"/>
<evidence type="ECO:0000256" key="2">
    <source>
        <dbReference type="ARBA" id="ARBA00023242"/>
    </source>
</evidence>
<accession>A0A6A6A662</accession>
<dbReference type="Pfam" id="PF11951">
    <property type="entry name" value="Fungal_trans_2"/>
    <property type="match status" value="1"/>
</dbReference>
<evidence type="ECO:0000313" key="5">
    <source>
        <dbReference type="EMBL" id="KAF2126407.1"/>
    </source>
</evidence>
<gene>
    <name evidence="5" type="ORF">P153DRAFT_399190</name>
</gene>
<dbReference type="Pfam" id="PF00172">
    <property type="entry name" value="Zn_clus"/>
    <property type="match status" value="1"/>
</dbReference>
<dbReference type="GO" id="GO:0008270">
    <property type="term" value="F:zinc ion binding"/>
    <property type="evidence" value="ECO:0007669"/>
    <property type="project" value="InterPro"/>
</dbReference>
<feature type="region of interest" description="Disordered" evidence="3">
    <location>
        <begin position="583"/>
        <end position="603"/>
    </location>
</feature>
<keyword evidence="6" id="KW-1185">Reference proteome</keyword>
<dbReference type="PROSITE" id="PS50048">
    <property type="entry name" value="ZN2_CY6_FUNGAL_2"/>
    <property type="match status" value="1"/>
</dbReference>
<name>A0A6A6A662_9PLEO</name>
<dbReference type="PANTHER" id="PTHR37534:SF20">
    <property type="entry name" value="PRO1A C6 ZINK-FINGER PROTEIN"/>
    <property type="match status" value="1"/>
</dbReference>
<organism evidence="5 6">
    <name type="scientific">Dothidotthia symphoricarpi CBS 119687</name>
    <dbReference type="NCBI Taxonomy" id="1392245"/>
    <lineage>
        <taxon>Eukaryota</taxon>
        <taxon>Fungi</taxon>
        <taxon>Dikarya</taxon>
        <taxon>Ascomycota</taxon>
        <taxon>Pezizomycotina</taxon>
        <taxon>Dothideomycetes</taxon>
        <taxon>Pleosporomycetidae</taxon>
        <taxon>Pleosporales</taxon>
        <taxon>Dothidotthiaceae</taxon>
        <taxon>Dothidotthia</taxon>
    </lineage>
</organism>
<dbReference type="InterPro" id="IPR021858">
    <property type="entry name" value="Fun_TF"/>
</dbReference>
<dbReference type="Gene3D" id="4.10.240.10">
    <property type="entry name" value="Zn(2)-C6 fungal-type DNA-binding domain"/>
    <property type="match status" value="1"/>
</dbReference>
<comment type="subcellular location">
    <subcellularLocation>
        <location evidence="1">Nucleus</location>
    </subcellularLocation>
</comment>
<reference evidence="5" key="1">
    <citation type="journal article" date="2020" name="Stud. Mycol.">
        <title>101 Dothideomycetes genomes: a test case for predicting lifestyles and emergence of pathogens.</title>
        <authorList>
            <person name="Haridas S."/>
            <person name="Albert R."/>
            <person name="Binder M."/>
            <person name="Bloem J."/>
            <person name="Labutti K."/>
            <person name="Salamov A."/>
            <person name="Andreopoulos B."/>
            <person name="Baker S."/>
            <person name="Barry K."/>
            <person name="Bills G."/>
            <person name="Bluhm B."/>
            <person name="Cannon C."/>
            <person name="Castanera R."/>
            <person name="Culley D."/>
            <person name="Daum C."/>
            <person name="Ezra D."/>
            <person name="Gonzalez J."/>
            <person name="Henrissat B."/>
            <person name="Kuo A."/>
            <person name="Liang C."/>
            <person name="Lipzen A."/>
            <person name="Lutzoni F."/>
            <person name="Magnuson J."/>
            <person name="Mondo S."/>
            <person name="Nolan M."/>
            <person name="Ohm R."/>
            <person name="Pangilinan J."/>
            <person name="Park H.-J."/>
            <person name="Ramirez L."/>
            <person name="Alfaro M."/>
            <person name="Sun H."/>
            <person name="Tritt A."/>
            <person name="Yoshinaga Y."/>
            <person name="Zwiers L.-H."/>
            <person name="Turgeon B."/>
            <person name="Goodwin S."/>
            <person name="Spatafora J."/>
            <person name="Crous P."/>
            <person name="Grigoriev I."/>
        </authorList>
    </citation>
    <scope>NUCLEOTIDE SEQUENCE</scope>
    <source>
        <strain evidence="5">CBS 119687</strain>
    </source>
</reference>
<dbReference type="PANTHER" id="PTHR37534">
    <property type="entry name" value="TRANSCRIPTIONAL ACTIVATOR PROTEIN UGA3"/>
    <property type="match status" value="1"/>
</dbReference>
<proteinExistence type="predicted"/>
<evidence type="ECO:0000256" key="3">
    <source>
        <dbReference type="SAM" id="MobiDB-lite"/>
    </source>
</evidence>
<dbReference type="SMART" id="SM00066">
    <property type="entry name" value="GAL4"/>
    <property type="match status" value="1"/>
</dbReference>
<dbReference type="GO" id="GO:0005634">
    <property type="term" value="C:nucleus"/>
    <property type="evidence" value="ECO:0007669"/>
    <property type="project" value="UniProtKB-SubCell"/>
</dbReference>
<feature type="compositionally biased region" description="Polar residues" evidence="3">
    <location>
        <begin position="589"/>
        <end position="603"/>
    </location>
</feature>
<dbReference type="InterPro" id="IPR036864">
    <property type="entry name" value="Zn2-C6_fun-type_DNA-bd_sf"/>
</dbReference>
<sequence>MANNMEHDTLNLDQSKGRSSTGCWTCRIRRKKCDEIAGNCSVCTSLRLKCDGYGPKPVWMDGGIREKQKAEELKRRIRRHRKRGQIVSTRLSESRRQTQRHHMEPRRDNGISQRALSGKLSTNTGHTSSQLVGTGETLPWAADSRGGLDQVSHNADEVSLDDSFKAMVGFVQQPRVHTGAGNAYPAPADNIFELQWPGTLSPVARDLGHASQKLVWADIGDSLSPTDRLGKGLAEVQSHQDYSSNAVLTDVQGTSGRSDGVFESDLEQFKKTGTDHGENDIFEAFNFSPLPWEHVETILDTTLEYNGSTVDLNPITLDKHCQDDGSQSCAEIAQAAIQTTSAVNFFVQTILPNQFPYAEGTVRSRLRDAILSPQELVRRLIHSIVETTVYSVQAHALERYGLKTSSKHRVLSPVASLTMIDNIFASDLQSSDSVVQTQCLEEAIVPLIQQTLLQIDDSQKGSDVLGGIAKFAVKTRVLFDPESILLSLSYGLLAALDLISTATFNKPLNTWPLPHSVALANAYLVHMTGCQPWVFQRILDIINLRAWKLNVTKRGALNVVELANKASKIQLDIEHYRVDLETGREHPHQTPTDQSTSITTSSRVGNLEEGSYKQWPTDFSQDTQQITEVYAHAAEIFLHTTTSGAYPDVSSIRDAVSKTVSVIQRLGHPHLLKSMSWPICVAASMAGPEHDLFFSSIEEGARGDGDYSFKLNRALAIAKECQRLRKTNTLGISAQDRRVYDWFDATRSLGQEWYLL</sequence>
<dbReference type="EMBL" id="ML977513">
    <property type="protein sequence ID" value="KAF2126407.1"/>
    <property type="molecule type" value="Genomic_DNA"/>
</dbReference>
<dbReference type="CDD" id="cd00067">
    <property type="entry name" value="GAL4"/>
    <property type="match status" value="1"/>
</dbReference>